<proteinExistence type="predicted"/>
<comment type="caution">
    <text evidence="1">The sequence shown here is derived from an EMBL/GenBank/DDBJ whole genome shotgun (WGS) entry which is preliminary data.</text>
</comment>
<name>A0A225VBD9_9STRA</name>
<evidence type="ECO:0000313" key="1">
    <source>
        <dbReference type="EMBL" id="OWZ02683.1"/>
    </source>
</evidence>
<gene>
    <name evidence="1" type="ORF">PHMEG_00025715</name>
</gene>
<dbReference type="OrthoDB" id="164906at2759"/>
<dbReference type="Proteomes" id="UP000198211">
    <property type="component" value="Unassembled WGS sequence"/>
</dbReference>
<dbReference type="AlphaFoldDB" id="A0A225VBD9"/>
<reference evidence="2" key="1">
    <citation type="submission" date="2017-03" db="EMBL/GenBank/DDBJ databases">
        <title>Phytopthora megakarya and P. palmivora, two closely related causual agents of cacao black pod achieved similar genome size and gene model numbers by different mechanisms.</title>
        <authorList>
            <person name="Ali S."/>
            <person name="Shao J."/>
            <person name="Larry D.J."/>
            <person name="Kronmiller B."/>
            <person name="Shen D."/>
            <person name="Strem M.D."/>
            <person name="Melnick R.L."/>
            <person name="Guiltinan M.J."/>
            <person name="Tyler B.M."/>
            <person name="Meinhardt L.W."/>
            <person name="Bailey B.A."/>
        </authorList>
    </citation>
    <scope>NUCLEOTIDE SEQUENCE [LARGE SCALE GENOMIC DNA]</scope>
    <source>
        <strain evidence="2">zdho120</strain>
    </source>
</reference>
<dbReference type="EMBL" id="NBNE01006007">
    <property type="protein sequence ID" value="OWZ02683.1"/>
    <property type="molecule type" value="Genomic_DNA"/>
</dbReference>
<evidence type="ECO:0000313" key="2">
    <source>
        <dbReference type="Proteomes" id="UP000198211"/>
    </source>
</evidence>
<sequence>MRFKSLAQRKNWTVEQAEMQLLLLMDGELKADIEDNARQAVRDGSSFTEFYDSIGRLLVPGNYSETLDEELNESVQQVYRRLKELVRMFAELPTNAESIPEVQQCRFLKRAMPPAWQDKLAASGVAHDKMSELIQYFERIEMREKGRAQG</sequence>
<keyword evidence="2" id="KW-1185">Reference proteome</keyword>
<protein>
    <submittedName>
        <fullName evidence="1">Uncharacterized protein</fullName>
    </submittedName>
</protein>
<organism evidence="1 2">
    <name type="scientific">Phytophthora megakarya</name>
    <dbReference type="NCBI Taxonomy" id="4795"/>
    <lineage>
        <taxon>Eukaryota</taxon>
        <taxon>Sar</taxon>
        <taxon>Stramenopiles</taxon>
        <taxon>Oomycota</taxon>
        <taxon>Peronosporomycetes</taxon>
        <taxon>Peronosporales</taxon>
        <taxon>Peronosporaceae</taxon>
        <taxon>Phytophthora</taxon>
    </lineage>
</organism>
<accession>A0A225VBD9</accession>